<reference evidence="2 3" key="1">
    <citation type="submission" date="2023-08" db="EMBL/GenBank/DDBJ databases">
        <title>Oxalobacteraceae gen .nov., isolated from river sludge outside the plant.</title>
        <authorList>
            <person name="Zhao S.Y."/>
        </authorList>
    </citation>
    <scope>NUCLEOTIDE SEQUENCE [LARGE SCALE GENOMIC DNA]</scope>
    <source>
        <strain evidence="2 3">R-40</strain>
    </source>
</reference>
<feature type="compositionally biased region" description="Acidic residues" evidence="1">
    <location>
        <begin position="100"/>
        <end position="110"/>
    </location>
</feature>
<gene>
    <name evidence="2" type="ORF">Q8A64_15580</name>
</gene>
<dbReference type="Proteomes" id="UP001225596">
    <property type="component" value="Unassembled WGS sequence"/>
</dbReference>
<sequence>MPSIPLLPEVSEPDEPLPEVPVLESGAAVLEEPGPANGVTPEESVPEAPEVPLEPEVVLEVSAPDEVPLEPEVLLEISVPDEVEPDPEESPLIEPVELPELLDPEVPDVS</sequence>
<name>A0ABU1BSK1_9BURK</name>
<dbReference type="RefSeq" id="WP_338437795.1">
    <property type="nucleotide sequence ID" value="NZ_JAUYVH010000013.1"/>
</dbReference>
<evidence type="ECO:0000313" key="3">
    <source>
        <dbReference type="Proteomes" id="UP001225596"/>
    </source>
</evidence>
<feature type="region of interest" description="Disordered" evidence="1">
    <location>
        <begin position="79"/>
        <end position="110"/>
    </location>
</feature>
<keyword evidence="3" id="KW-1185">Reference proteome</keyword>
<proteinExistence type="predicted"/>
<feature type="compositionally biased region" description="Acidic residues" evidence="1">
    <location>
        <begin position="79"/>
        <end position="91"/>
    </location>
</feature>
<organism evidence="2 3">
    <name type="scientific">Keguizhuia sedimenti</name>
    <dbReference type="NCBI Taxonomy" id="3064264"/>
    <lineage>
        <taxon>Bacteria</taxon>
        <taxon>Pseudomonadati</taxon>
        <taxon>Pseudomonadota</taxon>
        <taxon>Betaproteobacteria</taxon>
        <taxon>Burkholderiales</taxon>
        <taxon>Oxalobacteraceae</taxon>
        <taxon>Keguizhuia</taxon>
    </lineage>
</organism>
<dbReference type="EMBL" id="JAUYVH010000013">
    <property type="protein sequence ID" value="MDQ9171834.1"/>
    <property type="molecule type" value="Genomic_DNA"/>
</dbReference>
<evidence type="ECO:0000313" key="2">
    <source>
        <dbReference type="EMBL" id="MDQ9171834.1"/>
    </source>
</evidence>
<feature type="region of interest" description="Disordered" evidence="1">
    <location>
        <begin position="31"/>
        <end position="51"/>
    </location>
</feature>
<comment type="caution">
    <text evidence="2">The sequence shown here is derived from an EMBL/GenBank/DDBJ whole genome shotgun (WGS) entry which is preliminary data.</text>
</comment>
<protein>
    <submittedName>
        <fullName evidence="2">Uncharacterized protein</fullName>
    </submittedName>
</protein>
<feature type="compositionally biased region" description="Low complexity" evidence="1">
    <location>
        <begin position="41"/>
        <end position="51"/>
    </location>
</feature>
<accession>A0ABU1BSK1</accession>
<evidence type="ECO:0000256" key="1">
    <source>
        <dbReference type="SAM" id="MobiDB-lite"/>
    </source>
</evidence>